<evidence type="ECO:0000259" key="2">
    <source>
        <dbReference type="PROSITE" id="PS51782"/>
    </source>
</evidence>
<protein>
    <recommendedName>
        <fullName evidence="2">LysM domain-containing protein</fullName>
    </recommendedName>
</protein>
<reference evidence="3" key="1">
    <citation type="submission" date="2021-05" db="EMBL/GenBank/DDBJ databases">
        <authorList>
            <person name="Khan N."/>
        </authorList>
    </citation>
    <scope>NUCLEOTIDE SEQUENCE</scope>
</reference>
<dbReference type="InterPro" id="IPR052210">
    <property type="entry name" value="LysM1-like"/>
</dbReference>
<dbReference type="SMART" id="SM00257">
    <property type="entry name" value="LysM"/>
    <property type="match status" value="3"/>
</dbReference>
<evidence type="ECO:0000313" key="3">
    <source>
        <dbReference type="EMBL" id="CAG7557855.1"/>
    </source>
</evidence>
<dbReference type="GO" id="GO:0008061">
    <property type="term" value="F:chitin binding"/>
    <property type="evidence" value="ECO:0007669"/>
    <property type="project" value="InterPro"/>
</dbReference>
<dbReference type="Proteomes" id="UP000693738">
    <property type="component" value="Unassembled WGS sequence"/>
</dbReference>
<dbReference type="EMBL" id="CAJSTJ010000121">
    <property type="protein sequence ID" value="CAG7557855.1"/>
    <property type="molecule type" value="Genomic_DNA"/>
</dbReference>
<dbReference type="PROSITE" id="PS51782">
    <property type="entry name" value="LYSM"/>
    <property type="match status" value="3"/>
</dbReference>
<feature type="domain" description="LysM" evidence="2">
    <location>
        <begin position="509"/>
        <end position="555"/>
    </location>
</feature>
<comment type="similarity">
    <text evidence="1">Belongs to the secreted LysM effector family.</text>
</comment>
<accession>A0A8J2NF61</accession>
<feature type="domain" description="LysM" evidence="2">
    <location>
        <begin position="458"/>
        <end position="504"/>
    </location>
</feature>
<evidence type="ECO:0000313" key="4">
    <source>
        <dbReference type="Proteomes" id="UP000693738"/>
    </source>
</evidence>
<dbReference type="AlphaFoldDB" id="A0A8J2NF61"/>
<sequence>MARPYAMLKNLSCPPPLRMQPVPGNIKCYTYWGFTIYRTHYSPGSDKQWEELLDCLNRQMSLALGYFRDQEWEDEVLWQKDMCCAPMNYCKSREEYLGYLKALDDLFYLDTREDPTLDGLDVRGVREVCCRDPPETERGMAGRLARYVLLADKAVFEAMERGEYIIKVAAYDWDDDDYWGWMRIPTGYLLDFWHALMRNGDYPHNILQFDGPEEDLEEYVWPGSVELYNTGKCSELKVEYLQSDPDSETPNVRMATFKHLLSFGLIVSAGAFRIYEADDLNSIDESCASALSADIDCHPQIRSFVSLRYRGSLENVTLTDEICVESCSDSLRSWFNIVAEKCNDDDSYSDTVPMQLGGNIWAGWNETCIKDPMTNKYCNDVIDEFPKLGDDMPREDLCHPCYRRRLAIMQSSQYSIYNEYYKEKLERVYNTCGGSGPTDIPPPLIPEEKEPAFCFKNKWYTTKEGDTCDSISKDKGVSGAMLYMGNQDVIDDCHKIPKGVELCIPTSCKTYYVKPEDTCFSIEMALKIRPRSIRRFNSWIDRDCNKLQGGTDFWGKSICVSPLGDAKTLATIKETWSNQRILSSENAPSVVRTPPPKYAEVAKGTTLHCGRWHVVKESDTCDDLCEDNNVFHRYLLYRANPSLDMKRCEESLVPGTALCVAPISGWDARD</sequence>
<proteinExistence type="inferred from homology"/>
<comment type="caution">
    <text evidence="3">The sequence shown here is derived from an EMBL/GenBank/DDBJ whole genome shotgun (WGS) entry which is preliminary data.</text>
</comment>
<evidence type="ECO:0000256" key="1">
    <source>
        <dbReference type="ARBA" id="ARBA00044955"/>
    </source>
</evidence>
<dbReference type="PANTHER" id="PTHR34997">
    <property type="entry name" value="AM15"/>
    <property type="match status" value="1"/>
</dbReference>
<name>A0A8J2NF61_FUSEQ</name>
<gene>
    <name evidence="3" type="ORF">FEQUK3_LOCUS3557</name>
</gene>
<dbReference type="InterPro" id="IPR018392">
    <property type="entry name" value="LysM"/>
</dbReference>
<dbReference type="CDD" id="cd00118">
    <property type="entry name" value="LysM"/>
    <property type="match status" value="2"/>
</dbReference>
<feature type="domain" description="LysM" evidence="2">
    <location>
        <begin position="611"/>
        <end position="660"/>
    </location>
</feature>
<dbReference type="Pfam" id="PF01476">
    <property type="entry name" value="LysM"/>
    <property type="match status" value="2"/>
</dbReference>
<dbReference type="PANTHER" id="PTHR34997:SF16">
    <property type="entry name" value="LYSM DOMAIN-CONTAINING PROTEIN"/>
    <property type="match status" value="1"/>
</dbReference>
<organism evidence="3 4">
    <name type="scientific">Fusarium equiseti</name>
    <name type="common">Fusarium scirpi</name>
    <dbReference type="NCBI Taxonomy" id="61235"/>
    <lineage>
        <taxon>Eukaryota</taxon>
        <taxon>Fungi</taxon>
        <taxon>Dikarya</taxon>
        <taxon>Ascomycota</taxon>
        <taxon>Pezizomycotina</taxon>
        <taxon>Sordariomycetes</taxon>
        <taxon>Hypocreomycetidae</taxon>
        <taxon>Hypocreales</taxon>
        <taxon>Nectriaceae</taxon>
        <taxon>Fusarium</taxon>
        <taxon>Fusarium incarnatum-equiseti species complex</taxon>
    </lineage>
</organism>